<keyword evidence="3" id="KW-1185">Reference proteome</keyword>
<dbReference type="EMBL" id="JAAAHW010007991">
    <property type="protein sequence ID" value="KAF9945485.1"/>
    <property type="molecule type" value="Genomic_DNA"/>
</dbReference>
<feature type="compositionally biased region" description="Acidic residues" evidence="1">
    <location>
        <begin position="45"/>
        <end position="56"/>
    </location>
</feature>
<proteinExistence type="predicted"/>
<feature type="compositionally biased region" description="Polar residues" evidence="1">
    <location>
        <begin position="61"/>
        <end position="71"/>
    </location>
</feature>
<accession>A0A9P6IRU9</accession>
<comment type="caution">
    <text evidence="2">The sequence shown here is derived from an EMBL/GenBank/DDBJ whole genome shotgun (WGS) entry which is preliminary data.</text>
</comment>
<name>A0A9P6IRU9_9FUNG</name>
<evidence type="ECO:0000313" key="2">
    <source>
        <dbReference type="EMBL" id="KAF9945485.1"/>
    </source>
</evidence>
<reference evidence="2" key="1">
    <citation type="journal article" date="2020" name="Fungal Divers.">
        <title>Resolving the Mortierellaceae phylogeny through synthesis of multi-gene phylogenetics and phylogenomics.</title>
        <authorList>
            <person name="Vandepol N."/>
            <person name="Liber J."/>
            <person name="Desiro A."/>
            <person name="Na H."/>
            <person name="Kennedy M."/>
            <person name="Barry K."/>
            <person name="Grigoriev I.V."/>
            <person name="Miller A.N."/>
            <person name="O'Donnell K."/>
            <person name="Stajich J.E."/>
            <person name="Bonito G."/>
        </authorList>
    </citation>
    <scope>NUCLEOTIDE SEQUENCE</scope>
    <source>
        <strain evidence="2">MES-2147</strain>
    </source>
</reference>
<feature type="region of interest" description="Disordered" evidence="1">
    <location>
        <begin position="1"/>
        <end position="71"/>
    </location>
</feature>
<gene>
    <name evidence="2" type="ORF">BGZ65_010688</name>
</gene>
<dbReference type="Proteomes" id="UP000749646">
    <property type="component" value="Unassembled WGS sequence"/>
</dbReference>
<evidence type="ECO:0000313" key="3">
    <source>
        <dbReference type="Proteomes" id="UP000749646"/>
    </source>
</evidence>
<dbReference type="AlphaFoldDB" id="A0A9P6IRU9"/>
<protein>
    <submittedName>
        <fullName evidence="2">Uncharacterized protein</fullName>
    </submittedName>
</protein>
<feature type="region of interest" description="Disordered" evidence="1">
    <location>
        <begin position="196"/>
        <end position="298"/>
    </location>
</feature>
<organism evidence="2 3">
    <name type="scientific">Modicella reniformis</name>
    <dbReference type="NCBI Taxonomy" id="1440133"/>
    <lineage>
        <taxon>Eukaryota</taxon>
        <taxon>Fungi</taxon>
        <taxon>Fungi incertae sedis</taxon>
        <taxon>Mucoromycota</taxon>
        <taxon>Mortierellomycotina</taxon>
        <taxon>Mortierellomycetes</taxon>
        <taxon>Mortierellales</taxon>
        <taxon>Mortierellaceae</taxon>
        <taxon>Modicella</taxon>
    </lineage>
</organism>
<feature type="compositionally biased region" description="Low complexity" evidence="1">
    <location>
        <begin position="9"/>
        <end position="29"/>
    </location>
</feature>
<feature type="compositionally biased region" description="Basic and acidic residues" evidence="1">
    <location>
        <begin position="256"/>
        <end position="290"/>
    </location>
</feature>
<sequence length="298" mass="32869">MIQATGNQSSSSETELSDNDNNNSLPSLTMDHPNPKAKRPRNFLEDSEDEDRDGDDGGGSQTFSNNDLLLRASSNKKSNRIDGMSLMFDHLILPLISLTNAYRKQAKGLEAIIKTKENEVVEALEILEQCGVGYQNRRKATERYDKTNAEIRLREDVEQLIRPQLFGPKELFSDKVVPALCSIVSKNAAIQDTPLSSFESSTGLSQSQDIPSNQVAPLGPGAVRKPGAHNTDAATLTLQRDPATATMPIAGTDAEADARTTTKSSKEADELERRRVLQEQLDKEKAEKEKGRKKKKLF</sequence>
<feature type="compositionally biased region" description="Polar residues" evidence="1">
    <location>
        <begin position="196"/>
        <end position="215"/>
    </location>
</feature>
<evidence type="ECO:0000256" key="1">
    <source>
        <dbReference type="SAM" id="MobiDB-lite"/>
    </source>
</evidence>
<dbReference type="OrthoDB" id="2155935at2759"/>